<evidence type="ECO:0000313" key="2">
    <source>
        <dbReference type="EMBL" id="EJD33553.1"/>
    </source>
</evidence>
<dbReference type="KEGG" id="adl:AURDEDRAFT_177367"/>
<proteinExistence type="predicted"/>
<feature type="compositionally biased region" description="Acidic residues" evidence="1">
    <location>
        <begin position="484"/>
        <end position="493"/>
    </location>
</feature>
<sequence>MCLQRKLGAIACPVELLNGCSCGQKCEWTRIVRSSHKLTFLVATCKKHGVIAVYCSVNGLKLFKWAKSDFERMLKGLGKGNKRPRNAADRCTACNAQMRALCSNWMCKKCCTKGEYDCTFSEHYVDKARPMNPRRNLKDHLWKPEGGADGEELAAGADDDHEVIVISDDEEDNEHGQLLFVDEHGVVVVHDDDSDDDAYGNVVMVARMPSPGPVPGPSRLSQQQQQQQPTPVLRIQVTCEHEWEANAARESGSAVYTTHVTVPATRGDNGPFLESDLTAAALVALKLAPTMVKRLLIWDAPQLKSLLAFPGDHDDPYDGSFASAVKYNAKHRISFVLPTRQDEIHKHVELMLEEIYCDLDCDWFTLRDVLIAMEVQHHHTAGRVQTVYADCYARRRRFHIEHCKVSLSDLRMTDLIALELVTADLSRVDDGAHRPHGITFDTLLEAVPFRSQFGHELKLVVRVHGSKIRTPKRRKEIGGRDDKDADGDDDTDLVEERASKRHKTVA</sequence>
<organism evidence="2 3">
    <name type="scientific">Auricularia subglabra (strain TFB-10046 / SS5)</name>
    <name type="common">White-rot fungus</name>
    <name type="synonym">Auricularia delicata (strain TFB10046)</name>
    <dbReference type="NCBI Taxonomy" id="717982"/>
    <lineage>
        <taxon>Eukaryota</taxon>
        <taxon>Fungi</taxon>
        <taxon>Dikarya</taxon>
        <taxon>Basidiomycota</taxon>
        <taxon>Agaricomycotina</taxon>
        <taxon>Agaricomycetes</taxon>
        <taxon>Auriculariales</taxon>
        <taxon>Auriculariaceae</taxon>
        <taxon>Auricularia</taxon>
    </lineage>
</organism>
<dbReference type="InParanoid" id="J0LAV8"/>
<evidence type="ECO:0000256" key="1">
    <source>
        <dbReference type="SAM" id="MobiDB-lite"/>
    </source>
</evidence>
<keyword evidence="3" id="KW-1185">Reference proteome</keyword>
<dbReference type="EMBL" id="JH688177">
    <property type="protein sequence ID" value="EJD33553.1"/>
    <property type="molecule type" value="Genomic_DNA"/>
</dbReference>
<accession>J0LAV8</accession>
<name>J0LAV8_AURST</name>
<dbReference type="AlphaFoldDB" id="J0LAV8"/>
<protein>
    <submittedName>
        <fullName evidence="2">Uncharacterized protein</fullName>
    </submittedName>
</protein>
<dbReference type="Proteomes" id="UP000006514">
    <property type="component" value="Unassembled WGS sequence"/>
</dbReference>
<reference evidence="3" key="1">
    <citation type="journal article" date="2012" name="Science">
        <title>The Paleozoic origin of enzymatic lignin decomposition reconstructed from 31 fungal genomes.</title>
        <authorList>
            <person name="Floudas D."/>
            <person name="Binder M."/>
            <person name="Riley R."/>
            <person name="Barry K."/>
            <person name="Blanchette R.A."/>
            <person name="Henrissat B."/>
            <person name="Martinez A.T."/>
            <person name="Otillar R."/>
            <person name="Spatafora J.W."/>
            <person name="Yadav J.S."/>
            <person name="Aerts A."/>
            <person name="Benoit I."/>
            <person name="Boyd A."/>
            <person name="Carlson A."/>
            <person name="Copeland A."/>
            <person name="Coutinho P.M."/>
            <person name="de Vries R.P."/>
            <person name="Ferreira P."/>
            <person name="Findley K."/>
            <person name="Foster B."/>
            <person name="Gaskell J."/>
            <person name="Glotzer D."/>
            <person name="Gorecki P."/>
            <person name="Heitman J."/>
            <person name="Hesse C."/>
            <person name="Hori C."/>
            <person name="Igarashi K."/>
            <person name="Jurgens J.A."/>
            <person name="Kallen N."/>
            <person name="Kersten P."/>
            <person name="Kohler A."/>
            <person name="Kuees U."/>
            <person name="Kumar T.K.A."/>
            <person name="Kuo A."/>
            <person name="LaButti K."/>
            <person name="Larrondo L.F."/>
            <person name="Lindquist E."/>
            <person name="Ling A."/>
            <person name="Lombard V."/>
            <person name="Lucas S."/>
            <person name="Lundell T."/>
            <person name="Martin R."/>
            <person name="McLaughlin D.J."/>
            <person name="Morgenstern I."/>
            <person name="Morin E."/>
            <person name="Murat C."/>
            <person name="Nagy L.G."/>
            <person name="Nolan M."/>
            <person name="Ohm R.A."/>
            <person name="Patyshakuliyeva A."/>
            <person name="Rokas A."/>
            <person name="Ruiz-Duenas F.J."/>
            <person name="Sabat G."/>
            <person name="Salamov A."/>
            <person name="Samejima M."/>
            <person name="Schmutz J."/>
            <person name="Slot J.C."/>
            <person name="St John F."/>
            <person name="Stenlid J."/>
            <person name="Sun H."/>
            <person name="Sun S."/>
            <person name="Syed K."/>
            <person name="Tsang A."/>
            <person name="Wiebenga A."/>
            <person name="Young D."/>
            <person name="Pisabarro A."/>
            <person name="Eastwood D.C."/>
            <person name="Martin F."/>
            <person name="Cullen D."/>
            <person name="Grigoriev I.V."/>
            <person name="Hibbett D.S."/>
        </authorList>
    </citation>
    <scope>NUCLEOTIDE SEQUENCE [LARGE SCALE GENOMIC DNA]</scope>
    <source>
        <strain evidence="3">TFB10046</strain>
    </source>
</reference>
<feature type="region of interest" description="Disordered" evidence="1">
    <location>
        <begin position="469"/>
        <end position="506"/>
    </location>
</feature>
<gene>
    <name evidence="2" type="ORF">AURDEDRAFT_177367</name>
</gene>
<evidence type="ECO:0000313" key="3">
    <source>
        <dbReference type="Proteomes" id="UP000006514"/>
    </source>
</evidence>